<protein>
    <submittedName>
        <fullName evidence="2">Uncharacterized protein</fullName>
    </submittedName>
</protein>
<dbReference type="EMBL" id="ML977502">
    <property type="protein sequence ID" value="KAF2131309.1"/>
    <property type="molecule type" value="Genomic_DNA"/>
</dbReference>
<evidence type="ECO:0000313" key="3">
    <source>
        <dbReference type="Proteomes" id="UP000799771"/>
    </source>
</evidence>
<dbReference type="AlphaFoldDB" id="A0A6A6AH86"/>
<evidence type="ECO:0000313" key="2">
    <source>
        <dbReference type="EMBL" id="KAF2131309.1"/>
    </source>
</evidence>
<proteinExistence type="predicted"/>
<sequence>MNNASIPHLSSGSQDEGDQSKCIANRFWRQVNYGKYINVFESQNDRGEYTRRSNGMSKGLKFRGLLQTLKCFTGSSPHFPMRVAGLGFLFPGAGFVVVCTIPSILALVVTLLAVAIYQSNTRDDRYTKETLMEFVVTENAWYVYDIHRIADAVFTTWTTNLHALPISSGF</sequence>
<reference evidence="2" key="1">
    <citation type="journal article" date="2020" name="Stud. Mycol.">
        <title>101 Dothideomycetes genomes: a test case for predicting lifestyles and emergence of pathogens.</title>
        <authorList>
            <person name="Haridas S."/>
            <person name="Albert R."/>
            <person name="Binder M."/>
            <person name="Bloem J."/>
            <person name="Labutti K."/>
            <person name="Salamov A."/>
            <person name="Andreopoulos B."/>
            <person name="Baker S."/>
            <person name="Barry K."/>
            <person name="Bills G."/>
            <person name="Bluhm B."/>
            <person name="Cannon C."/>
            <person name="Castanera R."/>
            <person name="Culley D."/>
            <person name="Daum C."/>
            <person name="Ezra D."/>
            <person name="Gonzalez J."/>
            <person name="Henrissat B."/>
            <person name="Kuo A."/>
            <person name="Liang C."/>
            <person name="Lipzen A."/>
            <person name="Lutzoni F."/>
            <person name="Magnuson J."/>
            <person name="Mondo S."/>
            <person name="Nolan M."/>
            <person name="Ohm R."/>
            <person name="Pangilinan J."/>
            <person name="Park H.-J."/>
            <person name="Ramirez L."/>
            <person name="Alfaro M."/>
            <person name="Sun H."/>
            <person name="Tritt A."/>
            <person name="Yoshinaga Y."/>
            <person name="Zwiers L.-H."/>
            <person name="Turgeon B."/>
            <person name="Goodwin S."/>
            <person name="Spatafora J."/>
            <person name="Crous P."/>
            <person name="Grigoriev I."/>
        </authorList>
    </citation>
    <scope>NUCLEOTIDE SEQUENCE</scope>
    <source>
        <strain evidence="2">CBS 119687</strain>
    </source>
</reference>
<evidence type="ECO:0000256" key="1">
    <source>
        <dbReference type="SAM" id="Phobius"/>
    </source>
</evidence>
<keyword evidence="1" id="KW-0812">Transmembrane</keyword>
<keyword evidence="3" id="KW-1185">Reference proteome</keyword>
<dbReference type="Proteomes" id="UP000799771">
    <property type="component" value="Unassembled WGS sequence"/>
</dbReference>
<dbReference type="RefSeq" id="XP_033525696.1">
    <property type="nucleotide sequence ID" value="XM_033670231.1"/>
</dbReference>
<keyword evidence="1" id="KW-0472">Membrane</keyword>
<organism evidence="2 3">
    <name type="scientific">Dothidotthia symphoricarpi CBS 119687</name>
    <dbReference type="NCBI Taxonomy" id="1392245"/>
    <lineage>
        <taxon>Eukaryota</taxon>
        <taxon>Fungi</taxon>
        <taxon>Dikarya</taxon>
        <taxon>Ascomycota</taxon>
        <taxon>Pezizomycotina</taxon>
        <taxon>Dothideomycetes</taxon>
        <taxon>Pleosporomycetidae</taxon>
        <taxon>Pleosporales</taxon>
        <taxon>Dothidotthiaceae</taxon>
        <taxon>Dothidotthia</taxon>
    </lineage>
</organism>
<keyword evidence="1" id="KW-1133">Transmembrane helix</keyword>
<name>A0A6A6AH86_9PLEO</name>
<feature type="transmembrane region" description="Helical" evidence="1">
    <location>
        <begin position="88"/>
        <end position="117"/>
    </location>
</feature>
<gene>
    <name evidence="2" type="ORF">P153DRAFT_383422</name>
</gene>
<dbReference type="OrthoDB" id="9979195at2759"/>
<accession>A0A6A6AH86</accession>
<dbReference type="GeneID" id="54410663"/>